<accession>A0A2B7XZV0</accession>
<evidence type="ECO:0000256" key="3">
    <source>
        <dbReference type="ARBA" id="ARBA00022833"/>
    </source>
</evidence>
<dbReference type="GO" id="GO:0046872">
    <property type="term" value="F:metal ion binding"/>
    <property type="evidence" value="ECO:0007669"/>
    <property type="project" value="UniProtKB-KW"/>
</dbReference>
<dbReference type="PANTHER" id="PTHR28620:SF1">
    <property type="entry name" value="CENP-V_GFA DOMAIN-CONTAINING PROTEIN"/>
    <property type="match status" value="1"/>
</dbReference>
<gene>
    <name evidence="5" type="ORF">AJ80_05790</name>
</gene>
<dbReference type="PANTHER" id="PTHR28620">
    <property type="entry name" value="CENTROMERE PROTEIN V"/>
    <property type="match status" value="1"/>
</dbReference>
<keyword evidence="6" id="KW-1185">Reference proteome</keyword>
<dbReference type="InterPro" id="IPR052355">
    <property type="entry name" value="CENP-V-like"/>
</dbReference>
<dbReference type="Gene3D" id="2.170.150.70">
    <property type="match status" value="1"/>
</dbReference>
<reference evidence="5 6" key="1">
    <citation type="submission" date="2017-10" db="EMBL/GenBank/DDBJ databases">
        <title>Comparative genomics in systemic dimorphic fungi from Ajellomycetaceae.</title>
        <authorList>
            <person name="Munoz J.F."/>
            <person name="Mcewen J.G."/>
            <person name="Clay O.K."/>
            <person name="Cuomo C.A."/>
        </authorList>
    </citation>
    <scope>NUCLEOTIDE SEQUENCE [LARGE SCALE GENOMIC DNA]</scope>
    <source>
        <strain evidence="5 6">UAMH7299</strain>
    </source>
</reference>
<dbReference type="STRING" id="1447883.A0A2B7XZV0"/>
<feature type="domain" description="CENP-V/GFA" evidence="4">
    <location>
        <begin position="12"/>
        <end position="126"/>
    </location>
</feature>
<keyword evidence="3" id="KW-0862">Zinc</keyword>
<evidence type="ECO:0000256" key="2">
    <source>
        <dbReference type="ARBA" id="ARBA00022723"/>
    </source>
</evidence>
<dbReference type="SUPFAM" id="SSF51316">
    <property type="entry name" value="Mss4-like"/>
    <property type="match status" value="1"/>
</dbReference>
<proteinExistence type="inferred from homology"/>
<dbReference type="EMBL" id="PDNA01000090">
    <property type="protein sequence ID" value="PGH14746.1"/>
    <property type="molecule type" value="Genomic_DNA"/>
</dbReference>
<organism evidence="5 6">
    <name type="scientific">Polytolypa hystricis (strain UAMH7299)</name>
    <dbReference type="NCBI Taxonomy" id="1447883"/>
    <lineage>
        <taxon>Eukaryota</taxon>
        <taxon>Fungi</taxon>
        <taxon>Dikarya</taxon>
        <taxon>Ascomycota</taxon>
        <taxon>Pezizomycotina</taxon>
        <taxon>Eurotiomycetes</taxon>
        <taxon>Eurotiomycetidae</taxon>
        <taxon>Onygenales</taxon>
        <taxon>Onygenales incertae sedis</taxon>
        <taxon>Polytolypa</taxon>
    </lineage>
</organism>
<dbReference type="AlphaFoldDB" id="A0A2B7XZV0"/>
<dbReference type="InterPro" id="IPR006913">
    <property type="entry name" value="CENP-V/GFA"/>
</dbReference>
<sequence length="146" mass="16212">MATEVSGIKQTYTGGCHCGFVKYTVTFDPANSDASRCNCSICHKKGYVSVRVPKEDLKLESPASLDELSDYVYGKKAVHHRFCKTCGVHCLIDGHHGDIVFQGVNGHTIDQDQGFELRNIKLQYWDLKNDNWAQGPATEPCEGGSW</sequence>
<comment type="similarity">
    <text evidence="1">Belongs to the Gfa family.</text>
</comment>
<comment type="caution">
    <text evidence="5">The sequence shown here is derived from an EMBL/GenBank/DDBJ whole genome shotgun (WGS) entry which is preliminary data.</text>
</comment>
<evidence type="ECO:0000313" key="5">
    <source>
        <dbReference type="EMBL" id="PGH14746.1"/>
    </source>
</evidence>
<dbReference type="GO" id="GO:0016846">
    <property type="term" value="F:carbon-sulfur lyase activity"/>
    <property type="evidence" value="ECO:0007669"/>
    <property type="project" value="InterPro"/>
</dbReference>
<name>A0A2B7XZV0_POLH7</name>
<evidence type="ECO:0000313" key="6">
    <source>
        <dbReference type="Proteomes" id="UP000224634"/>
    </source>
</evidence>
<evidence type="ECO:0000256" key="1">
    <source>
        <dbReference type="ARBA" id="ARBA00005495"/>
    </source>
</evidence>
<dbReference type="PROSITE" id="PS51891">
    <property type="entry name" value="CENP_V_GFA"/>
    <property type="match status" value="1"/>
</dbReference>
<dbReference type="Proteomes" id="UP000224634">
    <property type="component" value="Unassembled WGS sequence"/>
</dbReference>
<keyword evidence="2" id="KW-0479">Metal-binding</keyword>
<dbReference type="OrthoDB" id="2993351at2759"/>
<dbReference type="Pfam" id="PF04828">
    <property type="entry name" value="GFA"/>
    <property type="match status" value="1"/>
</dbReference>
<protein>
    <recommendedName>
        <fullName evidence="4">CENP-V/GFA domain-containing protein</fullName>
    </recommendedName>
</protein>
<dbReference type="InterPro" id="IPR011057">
    <property type="entry name" value="Mss4-like_sf"/>
</dbReference>
<evidence type="ECO:0000259" key="4">
    <source>
        <dbReference type="PROSITE" id="PS51891"/>
    </source>
</evidence>